<keyword evidence="5" id="KW-1185">Reference proteome</keyword>
<dbReference type="InterPro" id="IPR011992">
    <property type="entry name" value="EF-hand-dom_pair"/>
</dbReference>
<evidence type="ECO:0000256" key="1">
    <source>
        <dbReference type="SAM" id="MobiDB-lite"/>
    </source>
</evidence>
<evidence type="ECO:0000259" key="3">
    <source>
        <dbReference type="Pfam" id="PF13202"/>
    </source>
</evidence>
<feature type="region of interest" description="Disordered" evidence="1">
    <location>
        <begin position="90"/>
        <end position="112"/>
    </location>
</feature>
<evidence type="ECO:0000256" key="2">
    <source>
        <dbReference type="SAM" id="SignalP"/>
    </source>
</evidence>
<dbReference type="Proteomes" id="UP000183447">
    <property type="component" value="Unassembled WGS sequence"/>
</dbReference>
<name>A0A1K2HZ26_9HYPH</name>
<feature type="domain" description="EF-hand" evidence="3">
    <location>
        <begin position="65"/>
        <end position="87"/>
    </location>
</feature>
<gene>
    <name evidence="4" type="ORF">SAMN02983003_2488</name>
</gene>
<accession>A0A1K2HZ26</accession>
<dbReference type="InterPro" id="IPR018247">
    <property type="entry name" value="EF_Hand_1_Ca_BS"/>
</dbReference>
<organism evidence="4 5">
    <name type="scientific">Devosia enhydra</name>
    <dbReference type="NCBI Taxonomy" id="665118"/>
    <lineage>
        <taxon>Bacteria</taxon>
        <taxon>Pseudomonadati</taxon>
        <taxon>Pseudomonadota</taxon>
        <taxon>Alphaproteobacteria</taxon>
        <taxon>Hyphomicrobiales</taxon>
        <taxon>Devosiaceae</taxon>
        <taxon>Devosia</taxon>
    </lineage>
</organism>
<sequence length="112" mass="11155">MKKILGSVAAIGLLAGLAAPAYAQMATTAPAPAADTMTFAGADTNGDGMISLEEAEAAAPGIAPDFFTQADANADGNLDETEFEAFLALATGSAEAPTTNESRESTPSNTSN</sequence>
<evidence type="ECO:0000313" key="4">
    <source>
        <dbReference type="EMBL" id="SFZ85285.1"/>
    </source>
</evidence>
<dbReference type="OrthoDB" id="5470953at2"/>
<reference evidence="4 5" key="1">
    <citation type="submission" date="2016-11" db="EMBL/GenBank/DDBJ databases">
        <authorList>
            <person name="Jaros S."/>
            <person name="Januszkiewicz K."/>
            <person name="Wedrychowicz H."/>
        </authorList>
    </citation>
    <scope>NUCLEOTIDE SEQUENCE [LARGE SCALE GENOMIC DNA]</scope>
    <source>
        <strain evidence="4 5">ATCC 23634</strain>
    </source>
</reference>
<evidence type="ECO:0000313" key="5">
    <source>
        <dbReference type="Proteomes" id="UP000183447"/>
    </source>
</evidence>
<proteinExistence type="predicted"/>
<dbReference type="EMBL" id="FPKU01000002">
    <property type="protein sequence ID" value="SFZ85285.1"/>
    <property type="molecule type" value="Genomic_DNA"/>
</dbReference>
<dbReference type="Gene3D" id="1.10.238.10">
    <property type="entry name" value="EF-hand"/>
    <property type="match status" value="1"/>
</dbReference>
<feature type="domain" description="EF-hand" evidence="3">
    <location>
        <begin position="39"/>
        <end position="54"/>
    </location>
</feature>
<dbReference type="SUPFAM" id="SSF47473">
    <property type="entry name" value="EF-hand"/>
    <property type="match status" value="1"/>
</dbReference>
<protein>
    <submittedName>
        <fullName evidence="4">EF hand</fullName>
    </submittedName>
</protein>
<dbReference type="RefSeq" id="WP_072343387.1">
    <property type="nucleotide sequence ID" value="NZ_FPKU01000002.1"/>
</dbReference>
<dbReference type="GO" id="GO:0005509">
    <property type="term" value="F:calcium ion binding"/>
    <property type="evidence" value="ECO:0007669"/>
    <property type="project" value="InterPro"/>
</dbReference>
<feature type="compositionally biased region" description="Polar residues" evidence="1">
    <location>
        <begin position="96"/>
        <end position="112"/>
    </location>
</feature>
<dbReference type="InterPro" id="IPR002048">
    <property type="entry name" value="EF_hand_dom"/>
</dbReference>
<feature type="chain" id="PRO_5013086150" evidence="2">
    <location>
        <begin position="24"/>
        <end position="112"/>
    </location>
</feature>
<dbReference type="PROSITE" id="PS00018">
    <property type="entry name" value="EF_HAND_1"/>
    <property type="match status" value="1"/>
</dbReference>
<keyword evidence="2" id="KW-0732">Signal</keyword>
<dbReference type="AlphaFoldDB" id="A0A1K2HZ26"/>
<dbReference type="Pfam" id="PF13202">
    <property type="entry name" value="EF-hand_5"/>
    <property type="match status" value="2"/>
</dbReference>
<feature type="signal peptide" evidence="2">
    <location>
        <begin position="1"/>
        <end position="23"/>
    </location>
</feature>